<keyword evidence="1" id="KW-0812">Transmembrane</keyword>
<comment type="caution">
    <text evidence="2">The sequence shown here is derived from an EMBL/GenBank/DDBJ whole genome shotgun (WGS) entry which is preliminary data.</text>
</comment>
<sequence length="203" mass="20746">MTVGVPALAQPLLNGFFGVVAILLGLASLITSNLGGFLLGALLVLAGGVWCFAWTTRPRHRDRPAGHVGLVVPPVLGGALPGAAVTDGPPADAERQGARGGVVAAADPSVLKATTVTGRGVRFDGVKVVPTASGPRKVLRMRMSSADLHGVRQDVFSGGDRLTVRASRLELGGVVMETTFITGKALGLIPLPLSAELPLPPSR</sequence>
<keyword evidence="1" id="KW-0472">Membrane</keyword>
<dbReference type="Proteomes" id="UP000572680">
    <property type="component" value="Unassembled WGS sequence"/>
</dbReference>
<dbReference type="EMBL" id="JACJIA010000005">
    <property type="protein sequence ID" value="MBA8952595.1"/>
    <property type="molecule type" value="Genomic_DNA"/>
</dbReference>
<keyword evidence="1" id="KW-1133">Transmembrane helix</keyword>
<dbReference type="InterPro" id="IPR046096">
    <property type="entry name" value="DUF6114"/>
</dbReference>
<protein>
    <submittedName>
        <fullName evidence="2">Uncharacterized protein</fullName>
    </submittedName>
</protein>
<reference evidence="2 3" key="1">
    <citation type="submission" date="2020-08" db="EMBL/GenBank/DDBJ databases">
        <title>Genomic Encyclopedia of Type Strains, Phase IV (KMG-IV): sequencing the most valuable type-strain genomes for metagenomic binning, comparative biology and taxonomic classification.</title>
        <authorList>
            <person name="Goeker M."/>
        </authorList>
    </citation>
    <scope>NUCLEOTIDE SEQUENCE [LARGE SCALE GENOMIC DNA]</scope>
    <source>
        <strain evidence="2 3">DSM 44197</strain>
    </source>
</reference>
<proteinExistence type="predicted"/>
<accession>A0A7W3LQU7</accession>
<feature type="transmembrane region" description="Helical" evidence="1">
    <location>
        <begin position="36"/>
        <end position="55"/>
    </location>
</feature>
<evidence type="ECO:0000256" key="1">
    <source>
        <dbReference type="SAM" id="Phobius"/>
    </source>
</evidence>
<feature type="transmembrane region" description="Helical" evidence="1">
    <location>
        <begin position="12"/>
        <end position="30"/>
    </location>
</feature>
<evidence type="ECO:0000313" key="2">
    <source>
        <dbReference type="EMBL" id="MBA8952595.1"/>
    </source>
</evidence>
<name>A0A7W3LQU7_ACTNM</name>
<dbReference type="AlphaFoldDB" id="A0A7W3LQU7"/>
<keyword evidence="3" id="KW-1185">Reference proteome</keyword>
<organism evidence="2 3">
    <name type="scientific">Actinomadura namibiensis</name>
    <dbReference type="NCBI Taxonomy" id="182080"/>
    <lineage>
        <taxon>Bacteria</taxon>
        <taxon>Bacillati</taxon>
        <taxon>Actinomycetota</taxon>
        <taxon>Actinomycetes</taxon>
        <taxon>Streptosporangiales</taxon>
        <taxon>Thermomonosporaceae</taxon>
        <taxon>Actinomadura</taxon>
    </lineage>
</organism>
<dbReference type="Pfam" id="PF19609">
    <property type="entry name" value="DUF6114"/>
    <property type="match status" value="1"/>
</dbReference>
<gene>
    <name evidence="2" type="ORF">HNR61_004241</name>
</gene>
<evidence type="ECO:0000313" key="3">
    <source>
        <dbReference type="Proteomes" id="UP000572680"/>
    </source>
</evidence>